<protein>
    <submittedName>
        <fullName evidence="1">Predicted protein</fullName>
    </submittedName>
</protein>
<name>E9CU81_COCPS</name>
<keyword evidence="2" id="KW-1185">Reference proteome</keyword>
<reference evidence="2" key="1">
    <citation type="journal article" date="2010" name="Genome Res.">
        <title>Population genomic sequencing of Coccidioides fungi reveals recent hybridization and transposon control.</title>
        <authorList>
            <person name="Neafsey D.E."/>
            <person name="Barker B.M."/>
            <person name="Sharpton T.J."/>
            <person name="Stajich J.E."/>
            <person name="Park D.J."/>
            <person name="Whiston E."/>
            <person name="Hung C.-Y."/>
            <person name="McMahan C."/>
            <person name="White J."/>
            <person name="Sykes S."/>
            <person name="Heiman D."/>
            <person name="Young S."/>
            <person name="Zeng Q."/>
            <person name="Abouelleil A."/>
            <person name="Aftuck L."/>
            <person name="Bessette D."/>
            <person name="Brown A."/>
            <person name="FitzGerald M."/>
            <person name="Lui A."/>
            <person name="Macdonald J.P."/>
            <person name="Priest M."/>
            <person name="Orbach M.J."/>
            <person name="Galgiani J.N."/>
            <person name="Kirkland T.N."/>
            <person name="Cole G.T."/>
            <person name="Birren B.W."/>
            <person name="Henn M.R."/>
            <person name="Taylor J.W."/>
            <person name="Rounsley S.D."/>
        </authorList>
    </citation>
    <scope>NUCLEOTIDE SEQUENCE [LARGE SCALE GENOMIC DNA]</scope>
    <source>
        <strain evidence="2">RMSCC 757 / Silveira</strain>
    </source>
</reference>
<dbReference type="HOGENOM" id="CLU_1885565_0_0_1"/>
<reference evidence="2" key="2">
    <citation type="submission" date="2010-03" db="EMBL/GenBank/DDBJ databases">
        <title>The genome sequence of Coccidioides posadasii strain Silveira.</title>
        <authorList>
            <consortium name="The Broad Institute Genome Sequencing Center for Infectious Disease"/>
            <person name="Neafsey D."/>
            <person name="Orbach M."/>
            <person name="Henn M.R."/>
            <person name="Cole G.T."/>
            <person name="Galgiani J."/>
            <person name="Gardner M.J."/>
            <person name="Kirkland T.N."/>
            <person name="Taylor J.W."/>
            <person name="Young S.K."/>
            <person name="Zeng Q."/>
            <person name="Koehrsen M."/>
            <person name="Alvarado L."/>
            <person name="Berlin A."/>
            <person name="Borenstein D."/>
            <person name="Chapman S.B."/>
            <person name="Chen Z."/>
            <person name="Engels R."/>
            <person name="Freedman E."/>
            <person name="Gellesch M."/>
            <person name="Goldberg J."/>
            <person name="Griggs A."/>
            <person name="Gujja S."/>
            <person name="Heilman E."/>
            <person name="Heiman D."/>
            <person name="Howarth C."/>
            <person name="Jen D."/>
            <person name="Larson L."/>
            <person name="Mehta T."/>
            <person name="Neiman D."/>
            <person name="Park D."/>
            <person name="Pearson M."/>
            <person name="Richards J."/>
            <person name="Roberts A."/>
            <person name="Saif S."/>
            <person name="Shea T."/>
            <person name="Shenoy N."/>
            <person name="Sisk P."/>
            <person name="Stolte C."/>
            <person name="Sykes S."/>
            <person name="Walk T."/>
            <person name="White J."/>
            <person name="Yandava C."/>
            <person name="Haas B."/>
            <person name="Nusbaum C."/>
            <person name="Birren B."/>
        </authorList>
    </citation>
    <scope>NUCLEOTIDE SEQUENCE [LARGE SCALE GENOMIC DNA]</scope>
    <source>
        <strain evidence="2">RMSCC 757 / Silveira</strain>
    </source>
</reference>
<evidence type="ECO:0000313" key="1">
    <source>
        <dbReference type="EMBL" id="EFW22270.1"/>
    </source>
</evidence>
<proteinExistence type="predicted"/>
<dbReference type="VEuPathDB" id="FungiDB:CPSG_00169"/>
<dbReference type="AlphaFoldDB" id="E9CU81"/>
<organism evidence="2">
    <name type="scientific">Coccidioides posadasii (strain RMSCC 757 / Silveira)</name>
    <name type="common">Valley fever fungus</name>
    <dbReference type="NCBI Taxonomy" id="443226"/>
    <lineage>
        <taxon>Eukaryota</taxon>
        <taxon>Fungi</taxon>
        <taxon>Dikarya</taxon>
        <taxon>Ascomycota</taxon>
        <taxon>Pezizomycotina</taxon>
        <taxon>Eurotiomycetes</taxon>
        <taxon>Eurotiomycetidae</taxon>
        <taxon>Onygenales</taxon>
        <taxon>Onygenaceae</taxon>
        <taxon>Coccidioides</taxon>
    </lineage>
</organism>
<gene>
    <name evidence="1" type="ORF">CPSG_00169</name>
</gene>
<sequence length="135" mass="15507">MAANARCSEFELTRRRPPLAAPTLPQFQQKARKTEARVNLVTPSDALVWLERKQGKPCGPSATNSGVQMCNSPQRWLRARDRPWDNSASLEPTFIRRLIHDWCSLMLECHDHARINLRFSISFKALFAKEVNMCL</sequence>
<accession>E9CU81</accession>
<evidence type="ECO:0000313" key="2">
    <source>
        <dbReference type="Proteomes" id="UP000002497"/>
    </source>
</evidence>
<dbReference type="Proteomes" id="UP000002497">
    <property type="component" value="Unassembled WGS sequence"/>
</dbReference>
<dbReference type="EMBL" id="GL636486">
    <property type="protein sequence ID" value="EFW22270.1"/>
    <property type="molecule type" value="Genomic_DNA"/>
</dbReference>